<comment type="subcellular location">
    <subcellularLocation>
        <location evidence="1">Membrane</location>
        <topology evidence="1">Multi-pass membrane protein</topology>
    </subcellularLocation>
</comment>
<feature type="transmembrane region" description="Helical" evidence="13">
    <location>
        <begin position="183"/>
        <end position="202"/>
    </location>
</feature>
<gene>
    <name evidence="14" type="ORF">GCM10009676_04460</name>
</gene>
<keyword evidence="10" id="KW-1015">Disulfide bond</keyword>
<evidence type="ECO:0000256" key="13">
    <source>
        <dbReference type="SAM" id="Phobius"/>
    </source>
</evidence>
<feature type="transmembrane region" description="Helical" evidence="13">
    <location>
        <begin position="77"/>
        <end position="98"/>
    </location>
</feature>
<accession>A0ABP4GKP1</accession>
<dbReference type="Proteomes" id="UP001500653">
    <property type="component" value="Unassembled WGS sequence"/>
</dbReference>
<comment type="caution">
    <text evidence="14">The sequence shown here is derived from an EMBL/GenBank/DDBJ whole genome shotgun (WGS) entry which is preliminary data.</text>
</comment>
<keyword evidence="7" id="KW-0408">Iron</keyword>
<evidence type="ECO:0000256" key="3">
    <source>
        <dbReference type="ARBA" id="ARBA00022692"/>
    </source>
</evidence>
<evidence type="ECO:0000256" key="5">
    <source>
        <dbReference type="ARBA" id="ARBA00022989"/>
    </source>
</evidence>
<organism evidence="14 15">
    <name type="scientific">Prauserella halophila</name>
    <dbReference type="NCBI Taxonomy" id="185641"/>
    <lineage>
        <taxon>Bacteria</taxon>
        <taxon>Bacillati</taxon>
        <taxon>Actinomycetota</taxon>
        <taxon>Actinomycetes</taxon>
        <taxon>Pseudonocardiales</taxon>
        <taxon>Pseudonocardiaceae</taxon>
        <taxon>Prauserella</taxon>
    </lineage>
</organism>
<dbReference type="PANTHER" id="PTHR35457:SF1">
    <property type="entry name" value="HEME A SYNTHASE"/>
    <property type="match status" value="1"/>
</dbReference>
<protein>
    <submittedName>
        <fullName evidence="14">COX15/CtaA family protein</fullName>
    </submittedName>
</protein>
<evidence type="ECO:0000313" key="14">
    <source>
        <dbReference type="EMBL" id="GAA1225765.1"/>
    </source>
</evidence>
<evidence type="ECO:0000256" key="11">
    <source>
        <dbReference type="ARBA" id="ARBA00023444"/>
    </source>
</evidence>
<sequence>MERLSSLVGRLPYPSRAVQRTIAIAAIITQGGIGVTGSIVRVTGSGLGCPSWPRCFPGSMFPVEHPEYEMFNQWIEFGNRLLTGIVGVVAALCVLIAWRIHLEHPGRTRLVKLAWTMPGGVIAQAVIGGITVVTGLLWWTVAIHFLVSAVLVWLATQLLYALDEGDETPRPSLPARYRPLVQGLVVALAAVLVAGTTVTGAGPHGGDPDTARFDVPIATLSFIHGGLLVVFLVTLAALGVAAWRHKHETPPSAAFRRRYTVVWIVALAQGALGSVQYELGVPEELVSFHVLGSAAVIVAVSALWCATRDRGPVVSHHRAARGATGTATPANSASGTAASGTAASSASGPASGTGPR</sequence>
<evidence type="ECO:0000256" key="6">
    <source>
        <dbReference type="ARBA" id="ARBA00023002"/>
    </source>
</evidence>
<evidence type="ECO:0000256" key="9">
    <source>
        <dbReference type="ARBA" id="ARBA00023136"/>
    </source>
</evidence>
<keyword evidence="2" id="KW-1003">Cell membrane</keyword>
<dbReference type="InterPro" id="IPR050450">
    <property type="entry name" value="COX15/CtaA_HemeA_synthase"/>
</dbReference>
<keyword evidence="5 13" id="KW-1133">Transmembrane helix</keyword>
<feature type="transmembrane region" description="Helical" evidence="13">
    <location>
        <begin position="285"/>
        <end position="306"/>
    </location>
</feature>
<feature type="transmembrane region" description="Helical" evidence="13">
    <location>
        <begin position="136"/>
        <end position="162"/>
    </location>
</feature>
<feature type="transmembrane region" description="Helical" evidence="13">
    <location>
        <begin position="21"/>
        <end position="40"/>
    </location>
</feature>
<evidence type="ECO:0000256" key="10">
    <source>
        <dbReference type="ARBA" id="ARBA00023157"/>
    </source>
</evidence>
<dbReference type="EMBL" id="BAAALN010000002">
    <property type="protein sequence ID" value="GAA1225765.1"/>
    <property type="molecule type" value="Genomic_DNA"/>
</dbReference>
<name>A0ABP4GKP1_9PSEU</name>
<reference evidence="15" key="1">
    <citation type="journal article" date="2019" name="Int. J. Syst. Evol. Microbiol.">
        <title>The Global Catalogue of Microorganisms (GCM) 10K type strain sequencing project: providing services to taxonomists for standard genome sequencing and annotation.</title>
        <authorList>
            <consortium name="The Broad Institute Genomics Platform"/>
            <consortium name="The Broad Institute Genome Sequencing Center for Infectious Disease"/>
            <person name="Wu L."/>
            <person name="Ma J."/>
        </authorList>
    </citation>
    <scope>NUCLEOTIDE SEQUENCE [LARGE SCALE GENOMIC DNA]</scope>
    <source>
        <strain evidence="15">JCM 13023</strain>
    </source>
</reference>
<feature type="transmembrane region" description="Helical" evidence="13">
    <location>
        <begin position="110"/>
        <end position="130"/>
    </location>
</feature>
<dbReference type="InterPro" id="IPR003780">
    <property type="entry name" value="COX15/CtaA_fam"/>
</dbReference>
<evidence type="ECO:0000256" key="2">
    <source>
        <dbReference type="ARBA" id="ARBA00022475"/>
    </source>
</evidence>
<keyword evidence="8" id="KW-0350">Heme biosynthesis</keyword>
<proteinExistence type="predicted"/>
<evidence type="ECO:0000256" key="7">
    <source>
        <dbReference type="ARBA" id="ARBA00023004"/>
    </source>
</evidence>
<evidence type="ECO:0000313" key="15">
    <source>
        <dbReference type="Proteomes" id="UP001500653"/>
    </source>
</evidence>
<feature type="transmembrane region" description="Helical" evidence="13">
    <location>
        <begin position="261"/>
        <end position="279"/>
    </location>
</feature>
<dbReference type="PANTHER" id="PTHR35457">
    <property type="entry name" value="HEME A SYNTHASE"/>
    <property type="match status" value="1"/>
</dbReference>
<keyword evidence="3 13" id="KW-0812">Transmembrane</keyword>
<evidence type="ECO:0000256" key="8">
    <source>
        <dbReference type="ARBA" id="ARBA00023133"/>
    </source>
</evidence>
<evidence type="ECO:0000256" key="4">
    <source>
        <dbReference type="ARBA" id="ARBA00022723"/>
    </source>
</evidence>
<evidence type="ECO:0000256" key="12">
    <source>
        <dbReference type="SAM" id="MobiDB-lite"/>
    </source>
</evidence>
<feature type="transmembrane region" description="Helical" evidence="13">
    <location>
        <begin position="222"/>
        <end position="241"/>
    </location>
</feature>
<keyword evidence="9 13" id="KW-0472">Membrane</keyword>
<keyword evidence="15" id="KW-1185">Reference proteome</keyword>
<feature type="region of interest" description="Disordered" evidence="12">
    <location>
        <begin position="315"/>
        <end position="356"/>
    </location>
</feature>
<comment type="pathway">
    <text evidence="11">Porphyrin-containing compound metabolism.</text>
</comment>
<evidence type="ECO:0000256" key="1">
    <source>
        <dbReference type="ARBA" id="ARBA00004141"/>
    </source>
</evidence>
<keyword evidence="4" id="KW-0479">Metal-binding</keyword>
<dbReference type="Pfam" id="PF02628">
    <property type="entry name" value="COX15-CtaA"/>
    <property type="match status" value="1"/>
</dbReference>
<feature type="compositionally biased region" description="Low complexity" evidence="12">
    <location>
        <begin position="321"/>
        <end position="356"/>
    </location>
</feature>
<keyword evidence="6" id="KW-0560">Oxidoreductase</keyword>